<dbReference type="EMBL" id="LXER01000023">
    <property type="protein sequence ID" value="OAT30400.1"/>
    <property type="molecule type" value="Genomic_DNA"/>
</dbReference>
<evidence type="ECO:0000256" key="2">
    <source>
        <dbReference type="ARBA" id="ARBA00002704"/>
    </source>
</evidence>
<dbReference type="InterPro" id="IPR023416">
    <property type="entry name" value="Transthyretin/HIU_hydrolase_d"/>
</dbReference>
<reference evidence="12 13" key="1">
    <citation type="submission" date="2016-04" db="EMBL/GenBank/DDBJ databases">
        <title>ATOL: Assembling a taxonomically balanced genome-scale reconstruction of the evolutionary history of the Enterobacteriaceae.</title>
        <authorList>
            <person name="Plunkett G.III."/>
            <person name="Neeno-Eckwall E.C."/>
            <person name="Glasner J.D."/>
            <person name="Perna N.T."/>
        </authorList>
    </citation>
    <scope>NUCLEOTIDE SEQUENCE [LARGE SCALE GENOMIC DNA]</scope>
    <source>
        <strain evidence="12 13">ATCC 51605</strain>
    </source>
</reference>
<dbReference type="Gene3D" id="2.60.40.180">
    <property type="entry name" value="Transthyretin/hydroxyisourate hydrolase domain"/>
    <property type="match status" value="1"/>
</dbReference>
<keyword evidence="13" id="KW-1185">Reference proteome</keyword>
<dbReference type="InterPro" id="IPR000895">
    <property type="entry name" value="Transthyretin/HIU_hydrolase"/>
</dbReference>
<evidence type="ECO:0000313" key="12">
    <source>
        <dbReference type="EMBL" id="OAT30400.1"/>
    </source>
</evidence>
<dbReference type="Pfam" id="PF00576">
    <property type="entry name" value="Transthyretin"/>
    <property type="match status" value="1"/>
</dbReference>
<organism evidence="12 13">
    <name type="scientific">Buttiauxella brennerae ATCC 51605</name>
    <dbReference type="NCBI Taxonomy" id="1354251"/>
    <lineage>
        <taxon>Bacteria</taxon>
        <taxon>Pseudomonadati</taxon>
        <taxon>Pseudomonadota</taxon>
        <taxon>Gammaproteobacteria</taxon>
        <taxon>Enterobacterales</taxon>
        <taxon>Enterobacteriaceae</taxon>
        <taxon>Buttiauxella</taxon>
    </lineage>
</organism>
<comment type="caution">
    <text evidence="12">The sequence shown here is derived from an EMBL/GenBank/DDBJ whole genome shotgun (WGS) entry which is preliminary data.</text>
</comment>
<evidence type="ECO:0000256" key="3">
    <source>
        <dbReference type="ARBA" id="ARBA00009850"/>
    </source>
</evidence>
<evidence type="ECO:0000313" key="13">
    <source>
        <dbReference type="Proteomes" id="UP000078410"/>
    </source>
</evidence>
<comment type="similarity">
    <text evidence="3">Belongs to the transthyretin family. 5-hydroxyisourate hydrolase subfamily.</text>
</comment>
<comment type="function">
    <text evidence="2">Catalyzes the hydrolysis of 5-hydroxyisourate (HIU) to 2-oxo-4-hydroxy-4-carboxy-5-ureidoimidazoline (OHCU).</text>
</comment>
<evidence type="ECO:0000259" key="11">
    <source>
        <dbReference type="Pfam" id="PF00576"/>
    </source>
</evidence>
<name>A0A1B7ILD7_9ENTR</name>
<comment type="catalytic activity">
    <reaction evidence="1">
        <text>5-hydroxyisourate + H2O = 5-hydroxy-2-oxo-4-ureido-2,5-dihydro-1H-imidazole-5-carboxylate + H(+)</text>
        <dbReference type="Rhea" id="RHEA:23736"/>
        <dbReference type="ChEBI" id="CHEBI:15377"/>
        <dbReference type="ChEBI" id="CHEBI:15378"/>
        <dbReference type="ChEBI" id="CHEBI:18072"/>
        <dbReference type="ChEBI" id="CHEBI:58639"/>
        <dbReference type="EC" id="3.5.2.17"/>
    </reaction>
</comment>
<feature type="binding site" evidence="10">
    <location>
        <position position="121"/>
    </location>
    <ligand>
        <name>substrate</name>
    </ligand>
</feature>
<sequence>MTIHALLPTLDNFLTPGLSLLNGNFSLKTQTYNKKFNFIMCVGSYNPLTNSQQVNPMKILAASILSLLSFSALAAPEGTLSVHILNQQTGLPSQGVVVELDKQESSSWKHLATSKTDTGGRIKSLFPDTGDMEPGIYKVTFKVGDYFKANNQETFFPSVPVIFNVTKTNQKLHIPLLLSQYGYSTYRGS</sequence>
<evidence type="ECO:0000256" key="9">
    <source>
        <dbReference type="ARBA" id="ARBA00031939"/>
    </source>
</evidence>
<dbReference type="EC" id="3.5.2.17" evidence="5"/>
<dbReference type="PANTHER" id="PTHR10395:SF7">
    <property type="entry name" value="5-HYDROXYISOURATE HYDROLASE"/>
    <property type="match status" value="1"/>
</dbReference>
<evidence type="ECO:0000256" key="4">
    <source>
        <dbReference type="ARBA" id="ARBA00011881"/>
    </source>
</evidence>
<proteinExistence type="inferred from homology"/>
<dbReference type="PRINTS" id="PR00189">
    <property type="entry name" value="TRNSTHYRETIN"/>
</dbReference>
<evidence type="ECO:0000256" key="1">
    <source>
        <dbReference type="ARBA" id="ARBA00001043"/>
    </source>
</evidence>
<dbReference type="GO" id="GO:0033971">
    <property type="term" value="F:hydroxyisourate hydrolase activity"/>
    <property type="evidence" value="ECO:0007669"/>
    <property type="project" value="UniProtKB-EC"/>
</dbReference>
<dbReference type="AlphaFoldDB" id="A0A1B7ILD7"/>
<keyword evidence="7" id="KW-0659">Purine metabolism</keyword>
<dbReference type="SUPFAM" id="SSF49472">
    <property type="entry name" value="Transthyretin (synonym: prealbumin)"/>
    <property type="match status" value="1"/>
</dbReference>
<feature type="binding site" evidence="10">
    <location>
        <position position="83"/>
    </location>
    <ligand>
        <name>substrate</name>
    </ligand>
</feature>
<evidence type="ECO:0000256" key="10">
    <source>
        <dbReference type="PIRSR" id="PIRSR600895-51"/>
    </source>
</evidence>
<dbReference type="Proteomes" id="UP000078410">
    <property type="component" value="Unassembled WGS sequence"/>
</dbReference>
<protein>
    <recommendedName>
        <fullName evidence="6">5-hydroxyisourate hydrolase</fullName>
        <ecNumber evidence="5">3.5.2.17</ecNumber>
    </recommendedName>
    <alternativeName>
        <fullName evidence="9">Transthyretin-like protein</fullName>
    </alternativeName>
</protein>
<evidence type="ECO:0000256" key="8">
    <source>
        <dbReference type="ARBA" id="ARBA00022801"/>
    </source>
</evidence>
<keyword evidence="8 12" id="KW-0378">Hydrolase</keyword>
<feature type="binding site" evidence="10">
    <location>
        <position position="186"/>
    </location>
    <ligand>
        <name>substrate</name>
    </ligand>
</feature>
<comment type="subunit">
    <text evidence="4">Homotetramer.</text>
</comment>
<dbReference type="InterPro" id="IPR014306">
    <property type="entry name" value="Hydroxyisourate_hydrolase"/>
</dbReference>
<dbReference type="NCBIfam" id="TIGR02962">
    <property type="entry name" value="hdxy_isourate"/>
    <property type="match status" value="1"/>
</dbReference>
<evidence type="ECO:0000256" key="7">
    <source>
        <dbReference type="ARBA" id="ARBA00022631"/>
    </source>
</evidence>
<dbReference type="PANTHER" id="PTHR10395">
    <property type="entry name" value="URICASE AND TRANSTHYRETIN-RELATED"/>
    <property type="match status" value="1"/>
</dbReference>
<dbReference type="InterPro" id="IPR036817">
    <property type="entry name" value="Transthyretin/HIU_hydrolase_sf"/>
</dbReference>
<evidence type="ECO:0000256" key="5">
    <source>
        <dbReference type="ARBA" id="ARBA00012609"/>
    </source>
</evidence>
<dbReference type="CDD" id="cd05822">
    <property type="entry name" value="TLP_HIUase"/>
    <property type="match status" value="1"/>
</dbReference>
<feature type="domain" description="Transthyretin/hydroxyisourate hydrolase" evidence="11">
    <location>
        <begin position="80"/>
        <end position="188"/>
    </location>
</feature>
<accession>A0A1B7ILD7</accession>
<dbReference type="PATRIC" id="fig|1354251.4.peg.2924"/>
<gene>
    <name evidence="12" type="ORF">M975_2841</name>
</gene>
<dbReference type="GO" id="GO:0006144">
    <property type="term" value="P:purine nucleobase metabolic process"/>
    <property type="evidence" value="ECO:0007669"/>
    <property type="project" value="UniProtKB-KW"/>
</dbReference>
<evidence type="ECO:0000256" key="6">
    <source>
        <dbReference type="ARBA" id="ARBA00017539"/>
    </source>
</evidence>